<gene>
    <name evidence="1" type="ORF">A2Z61_01490</name>
</gene>
<proteinExistence type="predicted"/>
<sequence length="222" mass="25666">MDFGKKEKVLNYACQTYQLSRPNKVGAVMALIRECQPKTIEEWEKWYFEKAFTESKNPIKITPQILTELGERLHEKITEVVIPEWQAAFSELSLQDCKDYIKNLTINRTYDGFIREKSVVNDGLAKHFPDVRFVESDNDLDHAGDIDYLGFVGDKAFGIQIKPITAKANFGNYSVSERMRANFFDFEKKYQGKVFIVFSLDGEIGNAEVIKDIETEIKRLKQ</sequence>
<keyword evidence="1" id="KW-0540">Nuclease</keyword>
<dbReference type="GO" id="GO:0009036">
    <property type="term" value="F:type II site-specific deoxyribonuclease activity"/>
    <property type="evidence" value="ECO:0007669"/>
    <property type="project" value="InterPro"/>
</dbReference>
<dbReference type="GO" id="GO:0009307">
    <property type="term" value="P:DNA restriction-modification system"/>
    <property type="evidence" value="ECO:0007669"/>
    <property type="project" value="InterPro"/>
</dbReference>
<keyword evidence="1" id="KW-0255">Endonuclease</keyword>
<dbReference type="AlphaFoldDB" id="A0A1F5EKB4"/>
<evidence type="ECO:0000313" key="2">
    <source>
        <dbReference type="Proteomes" id="UP000186029"/>
    </source>
</evidence>
<dbReference type="EMBL" id="MFAC01000001">
    <property type="protein sequence ID" value="OGD67852.1"/>
    <property type="molecule type" value="Genomic_DNA"/>
</dbReference>
<keyword evidence="1" id="KW-0378">Hydrolase</keyword>
<dbReference type="Pfam" id="PF09568">
    <property type="entry name" value="RE_MjaI"/>
    <property type="match status" value="1"/>
</dbReference>
<dbReference type="GO" id="GO:0003677">
    <property type="term" value="F:DNA binding"/>
    <property type="evidence" value="ECO:0007669"/>
    <property type="project" value="InterPro"/>
</dbReference>
<comment type="caution">
    <text evidence="1">The sequence shown here is derived from an EMBL/GenBank/DDBJ whole genome shotgun (WGS) entry which is preliminary data.</text>
</comment>
<organism evidence="1 2">
    <name type="scientific">Candidatus Campbellbacteria bacterium RIFCSPLOWO2_02_35_12</name>
    <dbReference type="NCBI Taxonomy" id="1797580"/>
    <lineage>
        <taxon>Bacteria</taxon>
        <taxon>Candidatus Campbelliibacteriota</taxon>
    </lineage>
</organism>
<protein>
    <submittedName>
        <fullName evidence="1">Restriction endonuclease</fullName>
    </submittedName>
</protein>
<name>A0A1F5EKB4_9BACT</name>
<dbReference type="Proteomes" id="UP000186029">
    <property type="component" value="Unassembled WGS sequence"/>
</dbReference>
<evidence type="ECO:0000313" key="1">
    <source>
        <dbReference type="EMBL" id="OGD67852.1"/>
    </source>
</evidence>
<dbReference type="InterPro" id="IPR019068">
    <property type="entry name" value="Restrct_endonuc_II_MjaI"/>
</dbReference>
<accession>A0A1F5EKB4</accession>
<reference evidence="1 2" key="1">
    <citation type="journal article" date="2016" name="Nat. Commun.">
        <title>Thousands of microbial genomes shed light on interconnected biogeochemical processes in an aquifer system.</title>
        <authorList>
            <person name="Anantharaman K."/>
            <person name="Brown C.T."/>
            <person name="Hug L.A."/>
            <person name="Sharon I."/>
            <person name="Castelle C.J."/>
            <person name="Probst A.J."/>
            <person name="Thomas B.C."/>
            <person name="Singh A."/>
            <person name="Wilkins M.J."/>
            <person name="Karaoz U."/>
            <person name="Brodie E.L."/>
            <person name="Williams K.H."/>
            <person name="Hubbard S.S."/>
            <person name="Banfield J.F."/>
        </authorList>
    </citation>
    <scope>NUCLEOTIDE SEQUENCE [LARGE SCALE GENOMIC DNA]</scope>
</reference>